<evidence type="ECO:0000313" key="3">
    <source>
        <dbReference type="EMBL" id="MBA9076359.1"/>
    </source>
</evidence>
<dbReference type="RefSeq" id="WP_182512201.1">
    <property type="nucleotide sequence ID" value="NZ_JACJIQ010000003.1"/>
</dbReference>
<feature type="compositionally biased region" description="Polar residues" evidence="1">
    <location>
        <begin position="61"/>
        <end position="71"/>
    </location>
</feature>
<protein>
    <submittedName>
        <fullName evidence="3">Uncharacterized protein</fullName>
    </submittedName>
</protein>
<feature type="signal peptide" evidence="2">
    <location>
        <begin position="1"/>
        <end position="21"/>
    </location>
</feature>
<keyword evidence="2" id="KW-0732">Signal</keyword>
<proteinExistence type="predicted"/>
<evidence type="ECO:0000313" key="4">
    <source>
        <dbReference type="Proteomes" id="UP000563094"/>
    </source>
</evidence>
<dbReference type="AlphaFoldDB" id="A0A839GI24"/>
<gene>
    <name evidence="3" type="ORF">FHS90_001063</name>
</gene>
<reference evidence="3 4" key="1">
    <citation type="submission" date="2020-08" db="EMBL/GenBank/DDBJ databases">
        <title>Genomic Encyclopedia of Type Strains, Phase IV (KMG-IV): sequencing the most valuable type-strain genomes for metagenomic binning, comparative biology and taxonomic classification.</title>
        <authorList>
            <person name="Goeker M."/>
        </authorList>
    </citation>
    <scope>NUCLEOTIDE SEQUENCE [LARGE SCALE GENOMIC DNA]</scope>
    <source>
        <strain evidence="3 4">DSM 29854</strain>
    </source>
</reference>
<evidence type="ECO:0000256" key="2">
    <source>
        <dbReference type="SAM" id="SignalP"/>
    </source>
</evidence>
<keyword evidence="4" id="KW-1185">Reference proteome</keyword>
<organism evidence="3 4">
    <name type="scientific">Rufibacter quisquiliarum</name>
    <dbReference type="NCBI Taxonomy" id="1549639"/>
    <lineage>
        <taxon>Bacteria</taxon>
        <taxon>Pseudomonadati</taxon>
        <taxon>Bacteroidota</taxon>
        <taxon>Cytophagia</taxon>
        <taxon>Cytophagales</taxon>
        <taxon>Hymenobacteraceae</taxon>
        <taxon>Rufibacter</taxon>
    </lineage>
</organism>
<dbReference type="EMBL" id="JACJIQ010000003">
    <property type="protein sequence ID" value="MBA9076359.1"/>
    <property type="molecule type" value="Genomic_DNA"/>
</dbReference>
<name>A0A839GI24_9BACT</name>
<sequence>MRKNLPSILFAFALLCLTAFAEDILFIAEAAGIENQVEVHVKSGVEKSSDWPSLVNGDPGENNSRTSTGPNVTPFKIFQPAEKGKTRFP</sequence>
<accession>A0A839GI24</accession>
<dbReference type="Proteomes" id="UP000563094">
    <property type="component" value="Unassembled WGS sequence"/>
</dbReference>
<comment type="caution">
    <text evidence="3">The sequence shown here is derived from an EMBL/GenBank/DDBJ whole genome shotgun (WGS) entry which is preliminary data.</text>
</comment>
<feature type="region of interest" description="Disordered" evidence="1">
    <location>
        <begin position="46"/>
        <end position="89"/>
    </location>
</feature>
<evidence type="ECO:0000256" key="1">
    <source>
        <dbReference type="SAM" id="MobiDB-lite"/>
    </source>
</evidence>
<feature type="chain" id="PRO_5032296394" evidence="2">
    <location>
        <begin position="22"/>
        <end position="89"/>
    </location>
</feature>